<keyword evidence="2" id="KW-1185">Reference proteome</keyword>
<evidence type="ECO:0000313" key="1">
    <source>
        <dbReference type="EMBL" id="ABK78204.1"/>
    </source>
</evidence>
<dbReference type="HOGENOM" id="CLU_175993_0_0_2"/>
<dbReference type="Proteomes" id="UP000000758">
    <property type="component" value="Chromosome"/>
</dbReference>
<organism evidence="1 2">
    <name type="scientific">Cenarchaeum symbiosum (strain A)</name>
    <dbReference type="NCBI Taxonomy" id="414004"/>
    <lineage>
        <taxon>Archaea</taxon>
        <taxon>Nitrososphaerota</taxon>
        <taxon>Candidatus Cenarchaeales</taxon>
        <taxon>Candidatus Cenarchaeaceae</taxon>
        <taxon>Candidatus Cenarchaeum</taxon>
    </lineage>
</organism>
<accession>A0RXY7</accession>
<dbReference type="AlphaFoldDB" id="A0RXY7"/>
<protein>
    <recommendedName>
        <fullName evidence="3">HTH arsR-type domain-containing protein</fullName>
    </recommendedName>
</protein>
<evidence type="ECO:0008006" key="3">
    <source>
        <dbReference type="Google" id="ProtNLM"/>
    </source>
</evidence>
<proteinExistence type="predicted"/>
<dbReference type="STRING" id="414004.CENSYa_1584"/>
<dbReference type="Gene3D" id="1.10.10.10">
    <property type="entry name" value="Winged helix-like DNA-binding domain superfamily/Winged helix DNA-binding domain"/>
    <property type="match status" value="1"/>
</dbReference>
<dbReference type="InterPro" id="IPR036388">
    <property type="entry name" value="WH-like_DNA-bd_sf"/>
</dbReference>
<reference evidence="1 2" key="1">
    <citation type="journal article" date="2006" name="Proc. Natl. Acad. Sci. U.S.A.">
        <title>Genomic analysis of the uncultivated marine crenarchaeote Cenarchaeum symbiosum.</title>
        <authorList>
            <person name="Hallam S.J."/>
            <person name="Konstantinidis K.T."/>
            <person name="Putnam N."/>
            <person name="Schleper C."/>
            <person name="Watanabe Y."/>
            <person name="Sugahara J."/>
            <person name="Preston C."/>
            <person name="de la Torre J."/>
            <person name="Richardson P.M."/>
            <person name="DeLong E.F."/>
        </authorList>
    </citation>
    <scope>NUCLEOTIDE SEQUENCE [LARGE SCALE GENOMIC DNA]</scope>
    <source>
        <strain evidence="2">A</strain>
    </source>
</reference>
<dbReference type="KEGG" id="csy:CENSYa_1584"/>
<gene>
    <name evidence="1" type="ordered locus">CENSYa_1584</name>
</gene>
<name>A0RXY7_CENSY</name>
<evidence type="ECO:0000313" key="2">
    <source>
        <dbReference type="Proteomes" id="UP000000758"/>
    </source>
</evidence>
<dbReference type="SUPFAM" id="SSF46785">
    <property type="entry name" value="Winged helix' DNA-binding domain"/>
    <property type="match status" value="1"/>
</dbReference>
<dbReference type="EnsemblBacteria" id="ABK78204">
    <property type="protein sequence ID" value="ABK78204"/>
    <property type="gene ID" value="CENSYa_1584"/>
</dbReference>
<dbReference type="InterPro" id="IPR036390">
    <property type="entry name" value="WH_DNA-bd_sf"/>
</dbReference>
<dbReference type="EMBL" id="DP000238">
    <property type="protein sequence ID" value="ABK78204.1"/>
    <property type="molecule type" value="Genomic_DNA"/>
</dbReference>
<sequence length="100" mass="11236">MDPADTEKAFEQLFDPDVAPILAELEDGPRDEAHLSKELDLEPAEIKNRLEFLIQHGFVTETKDPVAYSVDKEKIAGIVEDDKNFQSAIDGLTKMDSYLN</sequence>